<dbReference type="InterPro" id="IPR041078">
    <property type="entry name" value="Plavaka"/>
</dbReference>
<proteinExistence type="predicted"/>
<sequence length="1126" mass="127929">MIPCELCGKTFKIPKALSLHRHKCSGRTTSASKLRELIAVNEARHKNELRNQAERHFDDVQDFSMHQEDLPAVALLDAPLELAPGTRRQRRLPKHFTDHVPSTSSSAVLPTASLPHFLDYALTQTAEPEAGPRNVNIHPDLSFVSPKTDYGLYRVYPSKPRDDPDECLVLEDLCDSPELAVPEKEESRPSLPQLITNKYFPFQNAAAFLFARWQNNGVSNKSDEQMNNLAHEISTNPDVKMEDLRGYNAKRERARLQVLADGSKHTSASPGTCDGWKGGSIMLKLPAEDKTRRPQGEARAPELEVNGIQHRPFLETIYGALDDPNSPPFHYTPYTEHWQPTPNGTPERVYSELYSSDDWLEVHDEVRKKPKQDELENFALPIILYSDSTHLANFGTASLWPLYLYLGGISKYMRGKTTEAVCHHIAYIPLLPGNIQDVYHKHYGRTASSELLTHLKRELMQAVLRLVLLQDDVLDTYENGFIFDCNDKVTRRLFPRFMIYSADYPERTLIATIRNLGRYPCPSCLTPLSEVHLLGTVADKRSRKEKRTDDSIKHGKILKARKLIFDDGFAVESMKIKDILNFGGLLPINNAFSALAPLGFNYHDLFIPDLMHEFELGVWKAIFAHLMRILVAAGGDAAPVLNSRYRLVPSFGKDTIRRFPKYTASMQKLAARDFEDILQRDHPKYHSAIPVFEGLLPRTDNETVLTLLFTLATWHALAKLRIHTETTVGLLEEETKCLGRIVHRFKRTTCEGYVTHELPKEIAARGRREAAKIAKGKQRIGTTKNEEAKQKKLNINTPKFHALGYYAPAIRRKGTTDSFSTQISKKESIHLPSWIDENKDDPALTNFVDDLRSHILARFLSRNEDVPFTPDEIDGLHIKMDRLYRLKVLRVNYTTYDLRRVSDTINPNTHPDVMLLSGGSGTDHPYCYARVIGLFHADIAYTGPGSASRDFKRMNIIWVRHLQIDPTYSFGFTAKRLPRLQFLHSDSAAFEFLDPELILRGAHLIPAFAFDKTKDFLSKSLARPLRNNSDNDDGDDDEDYQYYYVNIFVDRDMFMRYRGGGIGHKITWSLNSFLLQQSDTNTGLEDDELFETAENGEADCEQSTDKEGQMEGSDNSDSDSDGYAAL</sequence>
<reference evidence="2" key="1">
    <citation type="submission" date="2016-06" db="EMBL/GenBank/DDBJ databases">
        <title>Draft Genome sequence of the fungus Inonotus baumii.</title>
        <authorList>
            <person name="Zhu H."/>
            <person name="Lin W."/>
        </authorList>
    </citation>
    <scope>NUCLEOTIDE SEQUENCE</scope>
    <source>
        <strain evidence="2">821</strain>
    </source>
</reference>
<protein>
    <submittedName>
        <fullName evidence="2">Uncharacterized protein</fullName>
    </submittedName>
</protein>
<dbReference type="Pfam" id="PF18759">
    <property type="entry name" value="Plavaka"/>
    <property type="match status" value="1"/>
</dbReference>
<feature type="region of interest" description="Disordered" evidence="1">
    <location>
        <begin position="1086"/>
        <end position="1126"/>
    </location>
</feature>
<evidence type="ECO:0000256" key="1">
    <source>
        <dbReference type="SAM" id="MobiDB-lite"/>
    </source>
</evidence>
<name>A0A9Q5NAS2_SANBA</name>
<dbReference type="EMBL" id="LNZH02000140">
    <property type="protein sequence ID" value="OCB90166.1"/>
    <property type="molecule type" value="Genomic_DNA"/>
</dbReference>
<organism evidence="2 3">
    <name type="scientific">Sanghuangporus baumii</name>
    <name type="common">Phellinus baumii</name>
    <dbReference type="NCBI Taxonomy" id="108892"/>
    <lineage>
        <taxon>Eukaryota</taxon>
        <taxon>Fungi</taxon>
        <taxon>Dikarya</taxon>
        <taxon>Basidiomycota</taxon>
        <taxon>Agaricomycotina</taxon>
        <taxon>Agaricomycetes</taxon>
        <taxon>Hymenochaetales</taxon>
        <taxon>Hymenochaetaceae</taxon>
        <taxon>Sanghuangporus</taxon>
    </lineage>
</organism>
<comment type="caution">
    <text evidence="2">The sequence shown here is derived from an EMBL/GenBank/DDBJ whole genome shotgun (WGS) entry which is preliminary data.</text>
</comment>
<dbReference type="OrthoDB" id="2687259at2759"/>
<evidence type="ECO:0000313" key="3">
    <source>
        <dbReference type="Proteomes" id="UP000757232"/>
    </source>
</evidence>
<evidence type="ECO:0000313" key="2">
    <source>
        <dbReference type="EMBL" id="OCB90166.1"/>
    </source>
</evidence>
<dbReference type="Proteomes" id="UP000757232">
    <property type="component" value="Unassembled WGS sequence"/>
</dbReference>
<feature type="compositionally biased region" description="Acidic residues" evidence="1">
    <location>
        <begin position="1086"/>
        <end position="1102"/>
    </location>
</feature>
<accession>A0A9Q5NAS2</accession>
<dbReference type="AlphaFoldDB" id="A0A9Q5NAS2"/>
<gene>
    <name evidence="2" type="ORF">A7U60_g2627</name>
</gene>
<keyword evidence="3" id="KW-1185">Reference proteome</keyword>